<dbReference type="AlphaFoldDB" id="A0A653E373"/>
<dbReference type="Gene3D" id="3.40.50.1820">
    <property type="entry name" value="alpha/beta hydrolase"/>
    <property type="match status" value="1"/>
</dbReference>
<evidence type="ECO:0000259" key="2">
    <source>
        <dbReference type="Pfam" id="PF00561"/>
    </source>
</evidence>
<dbReference type="SUPFAM" id="SSF53474">
    <property type="entry name" value="alpha/beta-Hydrolases"/>
    <property type="match status" value="1"/>
</dbReference>
<protein>
    <submittedName>
        <fullName evidence="3">Alpha/beta hydrolase</fullName>
    </submittedName>
</protein>
<dbReference type="PANTHER" id="PTHR43329">
    <property type="entry name" value="EPOXIDE HYDROLASE"/>
    <property type="match status" value="1"/>
</dbReference>
<dbReference type="RefSeq" id="WP_150548228.1">
    <property type="nucleotide sequence ID" value="NZ_LR215729.2"/>
</dbReference>
<sequence>MQALHTQFLSVNGIRLCVHVAGPETGRPVWLLHGFPECWHSWREQIPALTAAGYRVFVPEMRGYGASDAPADIEAYDVLTICADIQASMTALDQHDVCMIGHDWGAMIAWHLAQLEPERISAVVTLSVPFAGRGKRPAIEIMREVFSDRFNYIVHFQQPGVAEQELDADIARSLRIFMQGASSSDLLLQPRSKDSTLFAGIETPAQLPEWCAPEDFAVYVETFADKGFRGAINWYRNFERNWQRTDFLQDVVIHQPTLFMVGEEDPVATLEAYTISKMPTRVSNLEQHQLADCGHWIQSEKAAEVNARLLAFLGQHYPADKRSEAAAQPPK</sequence>
<evidence type="ECO:0000256" key="1">
    <source>
        <dbReference type="ARBA" id="ARBA00022801"/>
    </source>
</evidence>
<dbReference type="InterPro" id="IPR000073">
    <property type="entry name" value="AB_hydrolase_1"/>
</dbReference>
<dbReference type="InterPro" id="IPR000639">
    <property type="entry name" value="Epox_hydrolase-like"/>
</dbReference>
<gene>
    <name evidence="3" type="ORF">PMYSY11_2128</name>
</gene>
<dbReference type="InterPro" id="IPR029058">
    <property type="entry name" value="AB_hydrolase_fold"/>
</dbReference>
<proteinExistence type="predicted"/>
<dbReference type="PRINTS" id="PR00412">
    <property type="entry name" value="EPOXHYDRLASE"/>
</dbReference>
<reference evidence="3" key="1">
    <citation type="submission" date="2019-02" db="EMBL/GenBank/DDBJ databases">
        <authorList>
            <consortium name="Genoscope - CEA"/>
            <person name="William W."/>
        </authorList>
    </citation>
    <scope>NUCLEOTIDE SEQUENCE [LARGE SCALE GENOMIC DNA]</scope>
    <source>
        <strain evidence="3">YSy11</strain>
    </source>
</reference>
<dbReference type="PRINTS" id="PR00111">
    <property type="entry name" value="ABHYDROLASE"/>
</dbReference>
<accession>A0A653E373</accession>
<dbReference type="Pfam" id="PF00561">
    <property type="entry name" value="Abhydrolase_1"/>
    <property type="match status" value="1"/>
</dbReference>
<evidence type="ECO:0000313" key="3">
    <source>
        <dbReference type="EMBL" id="VEV97174.1"/>
    </source>
</evidence>
<dbReference type="EMBL" id="LR215729">
    <property type="protein sequence ID" value="VEV97174.1"/>
    <property type="molecule type" value="Genomic_DNA"/>
</dbReference>
<feature type="domain" description="AB hydrolase-1" evidence="2">
    <location>
        <begin position="28"/>
        <end position="301"/>
    </location>
</feature>
<keyword evidence="1 3" id="KW-0378">Hydrolase</keyword>
<dbReference type="GO" id="GO:0016787">
    <property type="term" value="F:hydrolase activity"/>
    <property type="evidence" value="ECO:0007669"/>
    <property type="project" value="UniProtKB-KW"/>
</dbReference>
<name>A0A653E373_9PSED</name>
<organism evidence="3">
    <name type="scientific">Pseudomonas marincola</name>
    <dbReference type="NCBI Taxonomy" id="437900"/>
    <lineage>
        <taxon>Bacteria</taxon>
        <taxon>Pseudomonadati</taxon>
        <taxon>Pseudomonadota</taxon>
        <taxon>Gammaproteobacteria</taxon>
        <taxon>Pseudomonadales</taxon>
        <taxon>Pseudomonadaceae</taxon>
        <taxon>Pseudomonas</taxon>
    </lineage>
</organism>